<dbReference type="Proteomes" id="UP000029644">
    <property type="component" value="Unassembled WGS sequence"/>
</dbReference>
<evidence type="ECO:0000256" key="4">
    <source>
        <dbReference type="ARBA" id="ARBA00022729"/>
    </source>
</evidence>
<keyword evidence="7 10" id="KW-0482">Metalloprotease</keyword>
<keyword evidence="13" id="KW-1185">Reference proteome</keyword>
<reference evidence="10 12" key="1">
    <citation type="journal article" date="2014" name="Genome Announc.">
        <title>Draft Genome Sequences of Marine Flavobacterium Algibacter lectus Strains SS8 and NR4.</title>
        <authorList>
            <person name="Takatani N."/>
            <person name="Nakanishi M."/>
            <person name="Meirelles P."/>
            <person name="Mino S."/>
            <person name="Suda W."/>
            <person name="Oshima K."/>
            <person name="Hattori M."/>
            <person name="Ohkuma M."/>
            <person name="Hosokawa M."/>
            <person name="Miyashita K."/>
            <person name="Thompson F.L."/>
            <person name="Niwa A."/>
            <person name="Sawabe T."/>
            <person name="Sawabe T."/>
        </authorList>
    </citation>
    <scope>NUCLEOTIDE SEQUENCE [LARGE SCALE GENOMIC DNA]</scope>
    <source>
        <strain evidence="10 12">JCM 19300</strain>
    </source>
</reference>
<comment type="similarity">
    <text evidence="1">Belongs to the peptidase M43B family.</text>
</comment>
<evidence type="ECO:0000256" key="2">
    <source>
        <dbReference type="ARBA" id="ARBA00022670"/>
    </source>
</evidence>
<dbReference type="RefSeq" id="WP_052415515.1">
    <property type="nucleotide sequence ID" value="NZ_BBNQ01000019.1"/>
</dbReference>
<accession>A0A4R8MK85</accession>
<dbReference type="Pfam" id="PF05572">
    <property type="entry name" value="Peptidase_M43"/>
    <property type="match status" value="1"/>
</dbReference>
<evidence type="ECO:0000259" key="9">
    <source>
        <dbReference type="Pfam" id="PF05572"/>
    </source>
</evidence>
<keyword evidence="3" id="KW-0479">Metal-binding</keyword>
<keyword evidence="4" id="KW-0732">Signal</keyword>
<dbReference type="PANTHER" id="PTHR47466:SF1">
    <property type="entry name" value="METALLOPROTEASE MEP1 (AFU_ORTHOLOGUE AFUA_1G07730)-RELATED"/>
    <property type="match status" value="1"/>
</dbReference>
<evidence type="ECO:0000256" key="1">
    <source>
        <dbReference type="ARBA" id="ARBA00008721"/>
    </source>
</evidence>
<name>A0A090VMI3_9FLAO</name>
<evidence type="ECO:0000313" key="10">
    <source>
        <dbReference type="EMBL" id="GAL64489.1"/>
    </source>
</evidence>
<evidence type="ECO:0000313" key="12">
    <source>
        <dbReference type="Proteomes" id="UP000029644"/>
    </source>
</evidence>
<dbReference type="PANTHER" id="PTHR47466">
    <property type="match status" value="1"/>
</dbReference>
<dbReference type="MEROPS" id="M43.008"/>
<evidence type="ECO:0000313" key="11">
    <source>
        <dbReference type="EMBL" id="TDY65445.1"/>
    </source>
</evidence>
<evidence type="ECO:0000256" key="8">
    <source>
        <dbReference type="ARBA" id="ARBA00023157"/>
    </source>
</evidence>
<evidence type="ECO:0000256" key="7">
    <source>
        <dbReference type="ARBA" id="ARBA00023049"/>
    </source>
</evidence>
<evidence type="ECO:0000256" key="3">
    <source>
        <dbReference type="ARBA" id="ARBA00022723"/>
    </source>
</evidence>
<evidence type="ECO:0000313" key="13">
    <source>
        <dbReference type="Proteomes" id="UP000294824"/>
    </source>
</evidence>
<dbReference type="GO" id="GO:0008237">
    <property type="term" value="F:metallopeptidase activity"/>
    <property type="evidence" value="ECO:0007669"/>
    <property type="project" value="UniProtKB-KW"/>
</dbReference>
<keyword evidence="8" id="KW-1015">Disulfide bond</keyword>
<keyword evidence="5" id="KW-0378">Hydrolase</keyword>
<dbReference type="Proteomes" id="UP000294824">
    <property type="component" value="Unassembled WGS sequence"/>
</dbReference>
<evidence type="ECO:0000256" key="5">
    <source>
        <dbReference type="ARBA" id="ARBA00022801"/>
    </source>
</evidence>
<reference evidence="11 13" key="2">
    <citation type="submission" date="2019-03" db="EMBL/GenBank/DDBJ databases">
        <title>Genomic Encyclopedia of Type Strains, Phase III (KMG-III): the genomes of soil and plant-associated and newly described type strains.</title>
        <authorList>
            <person name="Whitman W."/>
        </authorList>
    </citation>
    <scope>NUCLEOTIDE SEQUENCE [LARGE SCALE GENOMIC DNA]</scope>
    <source>
        <strain evidence="11 13">CECT 8301</strain>
    </source>
</reference>
<dbReference type="CDD" id="cd04275">
    <property type="entry name" value="ZnMc_pappalysin_like"/>
    <property type="match status" value="1"/>
</dbReference>
<dbReference type="EMBL" id="BBNQ01000019">
    <property type="protein sequence ID" value="GAL64489.1"/>
    <property type="molecule type" value="Genomic_DNA"/>
</dbReference>
<gene>
    <name evidence="11" type="ORF">DFQ06_0046</name>
    <name evidence="10" type="ORF">JCM19300_4584</name>
</gene>
<dbReference type="Gene3D" id="3.40.390.10">
    <property type="entry name" value="Collagenase (Catalytic Domain)"/>
    <property type="match status" value="1"/>
</dbReference>
<comment type="caution">
    <text evidence="10">The sequence shown here is derived from an EMBL/GenBank/DDBJ whole genome shotgun (WGS) entry which is preliminary data.</text>
</comment>
<dbReference type="GO" id="GO:0046872">
    <property type="term" value="F:metal ion binding"/>
    <property type="evidence" value="ECO:0007669"/>
    <property type="project" value="UniProtKB-KW"/>
</dbReference>
<dbReference type="InterPro" id="IPR008754">
    <property type="entry name" value="Peptidase_M43"/>
</dbReference>
<proteinExistence type="inferred from homology"/>
<sequence>MAFFINNKEFKDQEEFIRYGRGCATKIPTPIDILRVDEEIKANQTRRQLFLDLTIEIRFHHITYGARGLITRTQRERQVELLNTAYSNVGLTFTYSEQEVKFIDNVNWYNMGHGSASERQAKTTLGADPHKYLNFYTGGLVAGLLGWATFPYDLAGDPDIDGVVMLDESLPGGSAEPYNLGMTAVHEVGHWLGLYHTFQGGCDGVGDHVQDTPAHSSANYGKPEEGKPHNACNINDFAPIHNYMNYVDDDWMNELTTAQETRIKEQIMMYRTGLLNSANV</sequence>
<dbReference type="GO" id="GO:0006508">
    <property type="term" value="P:proteolysis"/>
    <property type="evidence" value="ECO:0007669"/>
    <property type="project" value="UniProtKB-KW"/>
</dbReference>
<keyword evidence="2 10" id="KW-0645">Protease</keyword>
<organism evidence="10 12">
    <name type="scientific">Algibacter lectus</name>
    <dbReference type="NCBI Taxonomy" id="221126"/>
    <lineage>
        <taxon>Bacteria</taxon>
        <taxon>Pseudomonadati</taxon>
        <taxon>Bacteroidota</taxon>
        <taxon>Flavobacteriia</taxon>
        <taxon>Flavobacteriales</taxon>
        <taxon>Flavobacteriaceae</taxon>
        <taxon>Algibacter</taxon>
    </lineage>
</organism>
<evidence type="ECO:0000256" key="6">
    <source>
        <dbReference type="ARBA" id="ARBA00022833"/>
    </source>
</evidence>
<keyword evidence="6" id="KW-0862">Zinc</keyword>
<dbReference type="OrthoDB" id="6278496at2"/>
<dbReference type="AlphaFoldDB" id="A0A090VMI3"/>
<dbReference type="InterPro" id="IPR024079">
    <property type="entry name" value="MetalloPept_cat_dom_sf"/>
</dbReference>
<protein>
    <submittedName>
        <fullName evidence="10">Metalloprotease MEP1 homolog</fullName>
    </submittedName>
    <submittedName>
        <fullName evidence="11">Pregnancy-associated plasma protein-A</fullName>
    </submittedName>
</protein>
<dbReference type="EMBL" id="SORL01000001">
    <property type="protein sequence ID" value="TDY65445.1"/>
    <property type="molecule type" value="Genomic_DNA"/>
</dbReference>
<dbReference type="SUPFAM" id="SSF55486">
    <property type="entry name" value="Metalloproteases ('zincins'), catalytic domain"/>
    <property type="match status" value="1"/>
</dbReference>
<feature type="domain" description="Peptidase M43 pregnancy-associated plasma-A" evidence="9">
    <location>
        <begin position="128"/>
        <end position="266"/>
    </location>
</feature>
<accession>A0A090VMI3</accession>